<proteinExistence type="predicted"/>
<organism evidence="2">
    <name type="scientific">marine sediment metagenome</name>
    <dbReference type="NCBI Taxonomy" id="412755"/>
    <lineage>
        <taxon>unclassified sequences</taxon>
        <taxon>metagenomes</taxon>
        <taxon>ecological metagenomes</taxon>
    </lineage>
</organism>
<gene>
    <name evidence="2" type="ORF">LCGC14_2390090</name>
</gene>
<dbReference type="AlphaFoldDB" id="A0A0F9EAQ0"/>
<comment type="caution">
    <text evidence="2">The sequence shown here is derived from an EMBL/GenBank/DDBJ whole genome shotgun (WGS) entry which is preliminary data.</text>
</comment>
<dbReference type="InterPro" id="IPR027843">
    <property type="entry name" value="DUF4440"/>
</dbReference>
<feature type="domain" description="DUF4440" evidence="1">
    <location>
        <begin position="9"/>
        <end position="82"/>
    </location>
</feature>
<reference evidence="2" key="1">
    <citation type="journal article" date="2015" name="Nature">
        <title>Complex archaea that bridge the gap between prokaryotes and eukaryotes.</title>
        <authorList>
            <person name="Spang A."/>
            <person name="Saw J.H."/>
            <person name="Jorgensen S.L."/>
            <person name="Zaremba-Niedzwiedzka K."/>
            <person name="Martijn J."/>
            <person name="Lind A.E."/>
            <person name="van Eijk R."/>
            <person name="Schleper C."/>
            <person name="Guy L."/>
            <person name="Ettema T.J."/>
        </authorList>
    </citation>
    <scope>NUCLEOTIDE SEQUENCE</scope>
</reference>
<evidence type="ECO:0000259" key="1">
    <source>
        <dbReference type="Pfam" id="PF14534"/>
    </source>
</evidence>
<evidence type="ECO:0000313" key="2">
    <source>
        <dbReference type="EMBL" id="KKL26951.1"/>
    </source>
</evidence>
<dbReference type="InterPro" id="IPR032710">
    <property type="entry name" value="NTF2-like_dom_sf"/>
</dbReference>
<dbReference type="SUPFAM" id="SSF54427">
    <property type="entry name" value="NTF2-like"/>
    <property type="match status" value="1"/>
</dbReference>
<accession>A0A0F9EAQ0</accession>
<dbReference type="EMBL" id="LAZR01035648">
    <property type="protein sequence ID" value="KKL26951.1"/>
    <property type="molecule type" value="Genomic_DNA"/>
</dbReference>
<name>A0A0F9EAQ0_9ZZZZ</name>
<feature type="non-terminal residue" evidence="2">
    <location>
        <position position="1"/>
    </location>
</feature>
<protein>
    <recommendedName>
        <fullName evidence="1">DUF4440 domain-containing protein</fullName>
    </recommendedName>
</protein>
<dbReference type="Pfam" id="PF14534">
    <property type="entry name" value="DUF4440"/>
    <property type="match status" value="1"/>
</dbReference>
<sequence length="92" mass="10238">MFIGQPFPTATGIEEIAAAYAGAFSKLDFDVQFDILEIELSGDLGFVRTRSHGTIAPKGQNPEGSEGNREIFVVKKIAGEWKFYRYMFNAEV</sequence>
<dbReference type="Gene3D" id="3.10.450.50">
    <property type="match status" value="1"/>
</dbReference>